<dbReference type="OrthoDB" id="9795647at2"/>
<dbReference type="EMBL" id="NBBI01000003">
    <property type="protein sequence ID" value="OWK30163.1"/>
    <property type="molecule type" value="Genomic_DNA"/>
</dbReference>
<evidence type="ECO:0000313" key="4">
    <source>
        <dbReference type="Proteomes" id="UP000197290"/>
    </source>
</evidence>
<comment type="caution">
    <text evidence="3">The sequence shown here is derived from an EMBL/GenBank/DDBJ whole genome shotgun (WGS) entry which is preliminary data.</text>
</comment>
<dbReference type="PROSITE" id="PS00061">
    <property type="entry name" value="ADH_SHORT"/>
    <property type="match status" value="1"/>
</dbReference>
<evidence type="ECO:0000256" key="1">
    <source>
        <dbReference type="ARBA" id="ARBA00023002"/>
    </source>
</evidence>
<accession>A0A245ZKA3</accession>
<organism evidence="3 4">
    <name type="scientific">Sphingomonas dokdonensis</name>
    <dbReference type="NCBI Taxonomy" id="344880"/>
    <lineage>
        <taxon>Bacteria</taxon>
        <taxon>Pseudomonadati</taxon>
        <taxon>Pseudomonadota</taxon>
        <taxon>Alphaproteobacteria</taxon>
        <taxon>Sphingomonadales</taxon>
        <taxon>Sphingomonadaceae</taxon>
        <taxon>Sphingomonas</taxon>
    </lineage>
</organism>
<proteinExistence type="inferred from homology"/>
<dbReference type="AlphaFoldDB" id="A0A245ZKA3"/>
<dbReference type="Proteomes" id="UP000197290">
    <property type="component" value="Unassembled WGS sequence"/>
</dbReference>
<keyword evidence="1 3" id="KW-0560">Oxidoreductase</keyword>
<evidence type="ECO:0000313" key="3">
    <source>
        <dbReference type="EMBL" id="OWK30163.1"/>
    </source>
</evidence>
<dbReference type="GO" id="GO:0018454">
    <property type="term" value="F:acetoacetyl-CoA reductase activity"/>
    <property type="evidence" value="ECO:0007669"/>
    <property type="project" value="UniProtKB-EC"/>
</dbReference>
<dbReference type="PANTHER" id="PTHR43658:SF8">
    <property type="entry name" value="17-BETA-HYDROXYSTEROID DEHYDROGENASE 14-RELATED"/>
    <property type="match status" value="1"/>
</dbReference>
<dbReference type="PANTHER" id="PTHR43658">
    <property type="entry name" value="SHORT-CHAIN DEHYDROGENASE/REDUCTASE"/>
    <property type="match status" value="1"/>
</dbReference>
<dbReference type="PRINTS" id="PR00080">
    <property type="entry name" value="SDRFAMILY"/>
</dbReference>
<comment type="similarity">
    <text evidence="2">Belongs to the short-chain dehydrogenases/reductases (SDR) family.</text>
</comment>
<name>A0A245ZKA3_9SPHN</name>
<reference evidence="3 4" key="1">
    <citation type="submission" date="2017-03" db="EMBL/GenBank/DDBJ databases">
        <title>Genome sequence of Sphingomonas dokdonensis DSM 21029.</title>
        <authorList>
            <person name="Poehlein A."/>
            <person name="Wuebbeler J.H."/>
            <person name="Steinbuechel A."/>
            <person name="Daniel R."/>
        </authorList>
    </citation>
    <scope>NUCLEOTIDE SEQUENCE [LARGE SCALE GENOMIC DNA]</scope>
    <source>
        <strain evidence="3 4">DSM 21029</strain>
    </source>
</reference>
<evidence type="ECO:0000256" key="2">
    <source>
        <dbReference type="RuleBase" id="RU000363"/>
    </source>
</evidence>
<dbReference type="RefSeq" id="WP_088367185.1">
    <property type="nucleotide sequence ID" value="NZ_NBBI01000003.1"/>
</dbReference>
<dbReference type="InterPro" id="IPR002347">
    <property type="entry name" value="SDR_fam"/>
</dbReference>
<dbReference type="Pfam" id="PF00106">
    <property type="entry name" value="adh_short"/>
    <property type="match status" value="1"/>
</dbReference>
<dbReference type="SUPFAM" id="SSF51735">
    <property type="entry name" value="NAD(P)-binding Rossmann-fold domains"/>
    <property type="match status" value="1"/>
</dbReference>
<dbReference type="PRINTS" id="PR00081">
    <property type="entry name" value="GDHRDH"/>
</dbReference>
<dbReference type="Gene3D" id="3.40.50.720">
    <property type="entry name" value="NAD(P)-binding Rossmann-like Domain"/>
    <property type="match status" value="1"/>
</dbReference>
<gene>
    <name evidence="3" type="primary">phbB_2</name>
    <name evidence="3" type="ORF">SPDO_18450</name>
</gene>
<dbReference type="InterPro" id="IPR036291">
    <property type="entry name" value="NAD(P)-bd_dom_sf"/>
</dbReference>
<sequence>MKLDNTVSAVITGGASGLGAATARRLAAKGVKVAIFDLQEEKGEALAKELGGVFCKVNVTDEASVDAGFAKAREAIGQERILVNCAGTGNAIKTASRSKEDGSIKHFPLDAFNWIIQINLVGTFRCIAKSAAGMMTLDPTEDGDRGAIVNTASVAAEDGQIGQAAYSASKGGVVGMTLPIARDLMNEGIRCNTILPGIFNTPLLQGAPQNVKDALSASVPFPKRLGEPDEYAALAELMIENGYFNGEDVRLDGAIRMAPR</sequence>
<keyword evidence="4" id="KW-1185">Reference proteome</keyword>
<dbReference type="InterPro" id="IPR020904">
    <property type="entry name" value="Sc_DH/Rdtase_CS"/>
</dbReference>
<protein>
    <submittedName>
        <fullName evidence="3">Acetoacetyl-CoA reductase</fullName>
        <ecNumber evidence="3">1.1.1.36</ecNumber>
    </submittedName>
</protein>
<dbReference type="EC" id="1.1.1.36" evidence="3"/>